<dbReference type="InterPro" id="IPR036273">
    <property type="entry name" value="CRAL/TRIO_N_dom_sf"/>
</dbReference>
<dbReference type="PROSITE" id="PS50191">
    <property type="entry name" value="CRAL_TRIO"/>
    <property type="match status" value="1"/>
</dbReference>
<dbReference type="SMART" id="SM00516">
    <property type="entry name" value="SEC14"/>
    <property type="match status" value="1"/>
</dbReference>
<organism evidence="2 3">
    <name type="scientific">Lithospermum erythrorhizon</name>
    <name type="common">Purple gromwell</name>
    <name type="synonym">Lithospermum officinale var. erythrorhizon</name>
    <dbReference type="NCBI Taxonomy" id="34254"/>
    <lineage>
        <taxon>Eukaryota</taxon>
        <taxon>Viridiplantae</taxon>
        <taxon>Streptophyta</taxon>
        <taxon>Embryophyta</taxon>
        <taxon>Tracheophyta</taxon>
        <taxon>Spermatophyta</taxon>
        <taxon>Magnoliopsida</taxon>
        <taxon>eudicotyledons</taxon>
        <taxon>Gunneridae</taxon>
        <taxon>Pentapetalae</taxon>
        <taxon>asterids</taxon>
        <taxon>lamiids</taxon>
        <taxon>Boraginales</taxon>
        <taxon>Boraginaceae</taxon>
        <taxon>Boraginoideae</taxon>
        <taxon>Lithospermeae</taxon>
        <taxon>Lithospermum</taxon>
    </lineage>
</organism>
<dbReference type="Gene3D" id="3.40.525.10">
    <property type="entry name" value="CRAL-TRIO lipid binding domain"/>
    <property type="match status" value="1"/>
</dbReference>
<comment type="caution">
    <text evidence="2">The sequence shown here is derived from an EMBL/GenBank/DDBJ whole genome shotgun (WGS) entry which is preliminary data.</text>
</comment>
<evidence type="ECO:0000313" key="2">
    <source>
        <dbReference type="EMBL" id="GAA0145720.1"/>
    </source>
</evidence>
<dbReference type="SUPFAM" id="SSF52087">
    <property type="entry name" value="CRAL/TRIO domain"/>
    <property type="match status" value="1"/>
</dbReference>
<dbReference type="InterPro" id="IPR036865">
    <property type="entry name" value="CRAL-TRIO_dom_sf"/>
</dbReference>
<protein>
    <recommendedName>
        <fullName evidence="1">CRAL-TRIO domain-containing protein</fullName>
    </recommendedName>
</protein>
<dbReference type="SUPFAM" id="SSF46938">
    <property type="entry name" value="CRAL/TRIO N-terminal domain"/>
    <property type="match status" value="1"/>
</dbReference>
<keyword evidence="3" id="KW-1185">Reference proteome</keyword>
<dbReference type="InterPro" id="IPR001251">
    <property type="entry name" value="CRAL-TRIO_dom"/>
</dbReference>
<dbReference type="Proteomes" id="UP001454036">
    <property type="component" value="Unassembled WGS sequence"/>
</dbReference>
<dbReference type="AlphaFoldDB" id="A0AAV3P2A9"/>
<dbReference type="SMART" id="SM01100">
    <property type="entry name" value="CRAL_TRIO_N"/>
    <property type="match status" value="1"/>
</dbReference>
<evidence type="ECO:0000313" key="3">
    <source>
        <dbReference type="Proteomes" id="UP001454036"/>
    </source>
</evidence>
<dbReference type="PANTHER" id="PTHR46277">
    <property type="entry name" value="OS03G0850700 PROTEIN"/>
    <property type="match status" value="1"/>
</dbReference>
<sequence length="274" mass="31747">MEENKVVLVRENENDDFNSLQIIKEKKTDFALKCNQVEIIFTSQEKEKIRLMRARVEKQDPSSKDLDDLTMRRFLRARDLDIEKASAMFMKYSKWRQSFIPNGSILKSEVPNEIAQNKMFIQGKDKQGRPITVIHGNKHFQNKIGGLDEFKRFAVLALDKLCSRIPQGQEKFVVIADLGGWGYSNSDIRGYISALSILQDYYPERLGKLFMVHVPSIFMTAWKVVYPIIDNNTKKKIVFVDNKRLRSTLLEDIDESQLPELYGGKMPLIPVHES</sequence>
<gene>
    <name evidence="2" type="ORF">LIER_05848</name>
</gene>
<reference evidence="2 3" key="1">
    <citation type="submission" date="2024-01" db="EMBL/GenBank/DDBJ databases">
        <title>The complete chloroplast genome sequence of Lithospermum erythrorhizon: insights into the phylogenetic relationship among Boraginaceae species and the maternal lineages of purple gromwells.</title>
        <authorList>
            <person name="Okada T."/>
            <person name="Watanabe K."/>
        </authorList>
    </citation>
    <scope>NUCLEOTIDE SEQUENCE [LARGE SCALE GENOMIC DNA]</scope>
</reference>
<evidence type="ECO:0000259" key="1">
    <source>
        <dbReference type="PROSITE" id="PS50191"/>
    </source>
</evidence>
<dbReference type="InterPro" id="IPR011074">
    <property type="entry name" value="CRAL/TRIO_N_dom"/>
</dbReference>
<dbReference type="Pfam" id="PF00650">
    <property type="entry name" value="CRAL_TRIO"/>
    <property type="match status" value="1"/>
</dbReference>
<dbReference type="EMBL" id="BAABME010000823">
    <property type="protein sequence ID" value="GAA0145720.1"/>
    <property type="molecule type" value="Genomic_DNA"/>
</dbReference>
<proteinExistence type="predicted"/>
<feature type="domain" description="CRAL-TRIO" evidence="1">
    <location>
        <begin position="107"/>
        <end position="270"/>
    </location>
</feature>
<dbReference type="PANTHER" id="PTHR46277:SF19">
    <property type="entry name" value="RANDOM SLUG PROTEIN 5-LIKE"/>
    <property type="match status" value="1"/>
</dbReference>
<dbReference type="CDD" id="cd00170">
    <property type="entry name" value="SEC14"/>
    <property type="match status" value="1"/>
</dbReference>
<name>A0AAV3P2A9_LITER</name>
<accession>A0AAV3P2A9</accession>